<protein>
    <submittedName>
        <fullName evidence="2">Uncharacterized protein</fullName>
    </submittedName>
</protein>
<evidence type="ECO:0000256" key="1">
    <source>
        <dbReference type="SAM" id="Phobius"/>
    </source>
</evidence>
<evidence type="ECO:0000313" key="2">
    <source>
        <dbReference type="EMBL" id="MBA2932976.1"/>
    </source>
</evidence>
<dbReference type="RefSeq" id="WP_160365043.1">
    <property type="nucleotide sequence ID" value="NZ_JACEIB010000001.1"/>
</dbReference>
<sequence length="106" mass="11359">MIPETESALLARLVEQGRSEGADLLTLRAVAEEASELGAARALERLGLADPSARADLDELRELLSAWRDAKRTARNAVAAWVVRILCALVMLGMAVKLGLVPLVRG</sequence>
<gene>
    <name evidence="2" type="ORF">HZF05_02590</name>
</gene>
<organism evidence="2 3">
    <name type="scientific">Sphingomonas chungangi</name>
    <dbReference type="NCBI Taxonomy" id="2683589"/>
    <lineage>
        <taxon>Bacteria</taxon>
        <taxon>Pseudomonadati</taxon>
        <taxon>Pseudomonadota</taxon>
        <taxon>Alphaproteobacteria</taxon>
        <taxon>Sphingomonadales</taxon>
        <taxon>Sphingomonadaceae</taxon>
        <taxon>Sphingomonas</taxon>
    </lineage>
</organism>
<feature type="transmembrane region" description="Helical" evidence="1">
    <location>
        <begin position="78"/>
        <end position="100"/>
    </location>
</feature>
<keyword evidence="1" id="KW-0812">Transmembrane</keyword>
<proteinExistence type="predicted"/>
<keyword evidence="1" id="KW-1133">Transmembrane helix</keyword>
<dbReference type="Proteomes" id="UP000570166">
    <property type="component" value="Unassembled WGS sequence"/>
</dbReference>
<reference evidence="2 3" key="1">
    <citation type="submission" date="2020-07" db="EMBL/GenBank/DDBJ databases">
        <authorList>
            <person name="Sun Q."/>
        </authorList>
    </citation>
    <scope>NUCLEOTIDE SEQUENCE [LARGE SCALE GENOMIC DNA]</scope>
    <source>
        <strain evidence="2 3">CGMCC 1.13654</strain>
    </source>
</reference>
<comment type="caution">
    <text evidence="2">The sequence shown here is derived from an EMBL/GenBank/DDBJ whole genome shotgun (WGS) entry which is preliminary data.</text>
</comment>
<dbReference type="Pfam" id="PF19622">
    <property type="entry name" value="DUF6127"/>
    <property type="match status" value="1"/>
</dbReference>
<dbReference type="AlphaFoldDB" id="A0A838L452"/>
<keyword evidence="3" id="KW-1185">Reference proteome</keyword>
<evidence type="ECO:0000313" key="3">
    <source>
        <dbReference type="Proteomes" id="UP000570166"/>
    </source>
</evidence>
<keyword evidence="1" id="KW-0472">Membrane</keyword>
<dbReference type="InterPro" id="IPR046130">
    <property type="entry name" value="DUF6127"/>
</dbReference>
<dbReference type="EMBL" id="JACEIB010000001">
    <property type="protein sequence ID" value="MBA2932976.1"/>
    <property type="molecule type" value="Genomic_DNA"/>
</dbReference>
<accession>A0A838L452</accession>
<name>A0A838L452_9SPHN</name>